<evidence type="ECO:0000256" key="1">
    <source>
        <dbReference type="ARBA" id="ARBA00023004"/>
    </source>
</evidence>
<evidence type="ECO:0000313" key="4">
    <source>
        <dbReference type="Proteomes" id="UP000317318"/>
    </source>
</evidence>
<dbReference type="AlphaFoldDB" id="A0A517QW42"/>
<dbReference type="KEGG" id="svp:Pan189_01460"/>
<keyword evidence="4" id="KW-1185">Reference proteome</keyword>
<dbReference type="InterPro" id="IPR007167">
    <property type="entry name" value="Fe-transptr_FeoA-like"/>
</dbReference>
<dbReference type="Pfam" id="PF04023">
    <property type="entry name" value="FeoA"/>
    <property type="match status" value="1"/>
</dbReference>
<reference evidence="3 4" key="1">
    <citation type="submission" date="2019-02" db="EMBL/GenBank/DDBJ databases">
        <title>Deep-cultivation of Planctomycetes and their phenomic and genomic characterization uncovers novel biology.</title>
        <authorList>
            <person name="Wiegand S."/>
            <person name="Jogler M."/>
            <person name="Boedeker C."/>
            <person name="Pinto D."/>
            <person name="Vollmers J."/>
            <person name="Rivas-Marin E."/>
            <person name="Kohn T."/>
            <person name="Peeters S.H."/>
            <person name="Heuer A."/>
            <person name="Rast P."/>
            <person name="Oberbeckmann S."/>
            <person name="Bunk B."/>
            <person name="Jeske O."/>
            <person name="Meyerdierks A."/>
            <person name="Storesund J.E."/>
            <person name="Kallscheuer N."/>
            <person name="Luecker S."/>
            <person name="Lage O.M."/>
            <person name="Pohl T."/>
            <person name="Merkel B.J."/>
            <person name="Hornburger P."/>
            <person name="Mueller R.-W."/>
            <person name="Bruemmer F."/>
            <person name="Labrenz M."/>
            <person name="Spormann A.M."/>
            <person name="Op den Camp H."/>
            <person name="Overmann J."/>
            <person name="Amann R."/>
            <person name="Jetten M.S.M."/>
            <person name="Mascher T."/>
            <person name="Medema M.H."/>
            <person name="Devos D.P."/>
            <person name="Kaster A.-K."/>
            <person name="Ovreas L."/>
            <person name="Rohde M."/>
            <person name="Galperin M.Y."/>
            <person name="Jogler C."/>
        </authorList>
    </citation>
    <scope>NUCLEOTIDE SEQUENCE [LARGE SCALE GENOMIC DNA]</scope>
    <source>
        <strain evidence="3 4">Pan189</strain>
    </source>
</reference>
<proteinExistence type="predicted"/>
<evidence type="ECO:0000259" key="2">
    <source>
        <dbReference type="SMART" id="SM00899"/>
    </source>
</evidence>
<feature type="domain" description="Ferrous iron transporter FeoA-like" evidence="2">
    <location>
        <begin position="8"/>
        <end position="77"/>
    </location>
</feature>
<sequence>MICPAPTVPLDMLRSGEAGQVTEILGDVGSVNRIEEMGLRRGTIIRVLQSGSPLILAHGNHRLCFRPEPSTTVLVDLIPGEPAPMRDSSPSTFA</sequence>
<dbReference type="Gene3D" id="2.30.30.90">
    <property type="match status" value="1"/>
</dbReference>
<dbReference type="OrthoDB" id="214793at2"/>
<dbReference type="GO" id="GO:0046914">
    <property type="term" value="F:transition metal ion binding"/>
    <property type="evidence" value="ECO:0007669"/>
    <property type="project" value="InterPro"/>
</dbReference>
<name>A0A517QW42_9PLAN</name>
<dbReference type="RefSeq" id="WP_145362061.1">
    <property type="nucleotide sequence ID" value="NZ_CP036268.1"/>
</dbReference>
<evidence type="ECO:0000313" key="3">
    <source>
        <dbReference type="EMBL" id="QDT35793.1"/>
    </source>
</evidence>
<gene>
    <name evidence="3" type="ORF">Pan189_01460</name>
</gene>
<keyword evidence="1" id="KW-0408">Iron</keyword>
<dbReference type="SUPFAM" id="SSF50037">
    <property type="entry name" value="C-terminal domain of transcriptional repressors"/>
    <property type="match status" value="1"/>
</dbReference>
<dbReference type="InterPro" id="IPR038157">
    <property type="entry name" value="FeoA_core_dom"/>
</dbReference>
<dbReference type="EMBL" id="CP036268">
    <property type="protein sequence ID" value="QDT35793.1"/>
    <property type="molecule type" value="Genomic_DNA"/>
</dbReference>
<accession>A0A517QW42</accession>
<dbReference type="InterPro" id="IPR008988">
    <property type="entry name" value="Transcriptional_repressor_C"/>
</dbReference>
<protein>
    <submittedName>
        <fullName evidence="3">FeoA domain protein</fullName>
    </submittedName>
</protein>
<organism evidence="3 4">
    <name type="scientific">Stratiformator vulcanicus</name>
    <dbReference type="NCBI Taxonomy" id="2527980"/>
    <lineage>
        <taxon>Bacteria</taxon>
        <taxon>Pseudomonadati</taxon>
        <taxon>Planctomycetota</taxon>
        <taxon>Planctomycetia</taxon>
        <taxon>Planctomycetales</taxon>
        <taxon>Planctomycetaceae</taxon>
        <taxon>Stratiformator</taxon>
    </lineage>
</organism>
<dbReference type="Proteomes" id="UP000317318">
    <property type="component" value="Chromosome"/>
</dbReference>
<dbReference type="SMART" id="SM00899">
    <property type="entry name" value="FeoA"/>
    <property type="match status" value="1"/>
</dbReference>